<evidence type="ECO:0000313" key="1">
    <source>
        <dbReference type="Ensembl" id="ENSCSAVP00000001367.1"/>
    </source>
</evidence>
<reference evidence="2" key="1">
    <citation type="submission" date="2003-08" db="EMBL/GenBank/DDBJ databases">
        <authorList>
            <person name="Birren B."/>
            <person name="Nusbaum C."/>
            <person name="Abebe A."/>
            <person name="Abouelleil A."/>
            <person name="Adekoya E."/>
            <person name="Ait-zahra M."/>
            <person name="Allen N."/>
            <person name="Allen T."/>
            <person name="An P."/>
            <person name="Anderson M."/>
            <person name="Anderson S."/>
            <person name="Arachchi H."/>
            <person name="Armbruster J."/>
            <person name="Bachantsang P."/>
            <person name="Baldwin J."/>
            <person name="Barry A."/>
            <person name="Bayul T."/>
            <person name="Blitshsteyn B."/>
            <person name="Bloom T."/>
            <person name="Blye J."/>
            <person name="Boguslavskiy L."/>
            <person name="Borowsky M."/>
            <person name="Boukhgalter B."/>
            <person name="Brunache A."/>
            <person name="Butler J."/>
            <person name="Calixte N."/>
            <person name="Calvo S."/>
            <person name="Camarata J."/>
            <person name="Campo K."/>
            <person name="Chang J."/>
            <person name="Cheshatsang Y."/>
            <person name="Citroen M."/>
            <person name="Collymore A."/>
            <person name="Considine T."/>
            <person name="Cook A."/>
            <person name="Cooke P."/>
            <person name="Corum B."/>
            <person name="Cuomo C."/>
            <person name="David R."/>
            <person name="Dawoe T."/>
            <person name="Degray S."/>
            <person name="Dodge S."/>
            <person name="Dooley K."/>
            <person name="Dorje P."/>
            <person name="Dorjee K."/>
            <person name="Dorris L."/>
            <person name="Duffey N."/>
            <person name="Dupes A."/>
            <person name="Elkins T."/>
            <person name="Engels R."/>
            <person name="Erickson J."/>
            <person name="Farina A."/>
            <person name="Faro S."/>
            <person name="Ferreira P."/>
            <person name="Fischer H."/>
            <person name="Fitzgerald M."/>
            <person name="Foley K."/>
            <person name="Gage D."/>
            <person name="Galagan J."/>
            <person name="Gearin G."/>
            <person name="Gnerre S."/>
            <person name="Gnirke A."/>
            <person name="Goyette A."/>
            <person name="Graham J."/>
            <person name="Grandbois E."/>
            <person name="Gyaltsen K."/>
            <person name="Hafez N."/>
            <person name="Hagopian D."/>
            <person name="Hagos B."/>
            <person name="Hall J."/>
            <person name="Hatcher B."/>
            <person name="Heller A."/>
            <person name="Higgins H."/>
            <person name="Honan T."/>
            <person name="Horn A."/>
            <person name="Houde N."/>
            <person name="Hughes L."/>
            <person name="Hulme W."/>
            <person name="Husby E."/>
            <person name="Iliev I."/>
            <person name="Jaffe D."/>
            <person name="Jones C."/>
            <person name="Kamal M."/>
            <person name="Kamat A."/>
            <person name="Kamvysselis M."/>
            <person name="Karlsson E."/>
            <person name="Kells C."/>
            <person name="Kieu A."/>
            <person name="Kisner P."/>
            <person name="Kodira C."/>
            <person name="Kulbokas E."/>
            <person name="Labutti K."/>
            <person name="Lama D."/>
            <person name="Landers T."/>
            <person name="Leger J."/>
            <person name="Levine S."/>
            <person name="Lewis D."/>
            <person name="Lewis T."/>
            <person name="Lindblad-toh K."/>
            <person name="Liu X."/>
            <person name="Lokyitsang T."/>
            <person name="Lokyitsang Y."/>
            <person name="Lucien O."/>
            <person name="Lui A."/>
            <person name="Ma L.J."/>
            <person name="Mabbitt R."/>
            <person name="Macdonald J."/>
            <person name="Maclean C."/>
            <person name="Major J."/>
            <person name="Manning J."/>
            <person name="Marabella R."/>
            <person name="Maru K."/>
            <person name="Matthews C."/>
            <person name="Mauceli E."/>
            <person name="Mccarthy M."/>
            <person name="Mcdonough S."/>
            <person name="Mcghee T."/>
            <person name="Meldrim J."/>
            <person name="Meneus L."/>
            <person name="Mesirov J."/>
            <person name="Mihalev A."/>
            <person name="Mihova T."/>
            <person name="Mikkelsen T."/>
            <person name="Mlenga V."/>
            <person name="Moru K."/>
            <person name="Mozes J."/>
            <person name="Mulrain L."/>
            <person name="Munson G."/>
            <person name="Naylor J."/>
            <person name="Newes C."/>
            <person name="Nguyen C."/>
            <person name="Nguyen N."/>
            <person name="Nguyen T."/>
            <person name="Nicol R."/>
            <person name="Nielsen C."/>
            <person name="Nizzari M."/>
            <person name="Norbu C."/>
            <person name="Norbu N."/>
            <person name="O'donnell P."/>
            <person name="Okoawo O."/>
            <person name="O'leary S."/>
            <person name="Omotosho B."/>
            <person name="O'neill K."/>
            <person name="Osman S."/>
            <person name="Parker S."/>
            <person name="Perrin D."/>
            <person name="Phunkhang P."/>
            <person name="Piqani B."/>
            <person name="Purcell S."/>
            <person name="Rachupka T."/>
            <person name="Ramasamy U."/>
            <person name="Rameau R."/>
            <person name="Ray V."/>
            <person name="Raymond C."/>
            <person name="Retta R."/>
            <person name="Richardson S."/>
            <person name="Rise C."/>
            <person name="Rodriguez J."/>
            <person name="Rogers J."/>
            <person name="Rogov P."/>
            <person name="Rutman M."/>
            <person name="Schupbach R."/>
            <person name="Seaman C."/>
            <person name="Settipalli S."/>
            <person name="Sharpe T."/>
            <person name="Sheridan J."/>
            <person name="Sherpa N."/>
            <person name="Shi J."/>
            <person name="Smirnov S."/>
            <person name="Smith C."/>
            <person name="Sougnez C."/>
            <person name="Spencer B."/>
            <person name="Stalker J."/>
            <person name="Stange-thomann N."/>
            <person name="Stavropoulos S."/>
            <person name="Stetson K."/>
            <person name="Stone C."/>
            <person name="Stone S."/>
            <person name="Stubbs M."/>
            <person name="Talamas J."/>
            <person name="Tchuinga P."/>
            <person name="Tenzing P."/>
            <person name="Tesfaye S."/>
            <person name="Theodore J."/>
            <person name="Thoulutsang Y."/>
            <person name="Topham K."/>
            <person name="Towey S."/>
            <person name="Tsamla T."/>
            <person name="Tsomo N."/>
            <person name="Vallee D."/>
            <person name="Vassiliev H."/>
            <person name="Venkataraman V."/>
            <person name="Vinson J."/>
            <person name="Vo A."/>
            <person name="Wade C."/>
            <person name="Wang S."/>
            <person name="Wangchuk T."/>
            <person name="Wangdi T."/>
            <person name="Whittaker C."/>
            <person name="Wilkinson J."/>
            <person name="Wu Y."/>
            <person name="Wyman D."/>
            <person name="Yadav S."/>
            <person name="Yang S."/>
            <person name="Yang X."/>
            <person name="Yeager S."/>
            <person name="Yee E."/>
            <person name="Young G."/>
            <person name="Zainoun J."/>
            <person name="Zembeck L."/>
            <person name="Zimmer A."/>
            <person name="Zody M."/>
            <person name="Lander E."/>
        </authorList>
    </citation>
    <scope>NUCLEOTIDE SEQUENCE [LARGE SCALE GENOMIC DNA]</scope>
</reference>
<sequence>GVQTKPLERSERVEGFRHRLDLQEPSSQSPLVLFTSTNLTVTSHVFYSCLFRTGVSDVTQSDSIYSNYNFVDYKSRKKRSNKPFSQIYQPVPFRVFPAASGLQAVGDTSRKISSEIGFWDDSAAFGEEGNSIIAPLCGRLDDLRPPALSAGDETADVNTTALTSFKKSIYDRIYSGQLTIMRSPDRDFFSIPRR</sequence>
<dbReference type="AlphaFoldDB" id="H2Y7R9"/>
<dbReference type="Proteomes" id="UP000007875">
    <property type="component" value="Unassembled WGS sequence"/>
</dbReference>
<organism evidence="1 2">
    <name type="scientific">Ciona savignyi</name>
    <name type="common">Pacific transparent sea squirt</name>
    <dbReference type="NCBI Taxonomy" id="51511"/>
    <lineage>
        <taxon>Eukaryota</taxon>
        <taxon>Metazoa</taxon>
        <taxon>Chordata</taxon>
        <taxon>Tunicata</taxon>
        <taxon>Ascidiacea</taxon>
        <taxon>Phlebobranchia</taxon>
        <taxon>Cionidae</taxon>
        <taxon>Ciona</taxon>
    </lineage>
</organism>
<name>H2Y7R9_CIOSA</name>
<keyword evidence="2" id="KW-1185">Reference proteome</keyword>
<accession>H2Y7R9</accession>
<reference evidence="1" key="2">
    <citation type="submission" date="2025-08" db="UniProtKB">
        <authorList>
            <consortium name="Ensembl"/>
        </authorList>
    </citation>
    <scope>IDENTIFICATION</scope>
</reference>
<proteinExistence type="predicted"/>
<dbReference type="Ensembl" id="ENSCSAVT00000001383.1">
    <property type="protein sequence ID" value="ENSCSAVP00000001367.1"/>
    <property type="gene ID" value="ENSCSAVG00000000759.1"/>
</dbReference>
<protein>
    <submittedName>
        <fullName evidence="1">Uncharacterized protein</fullName>
    </submittedName>
</protein>
<dbReference type="HOGENOM" id="CLU_1405413_0_0_1"/>
<reference evidence="1" key="3">
    <citation type="submission" date="2025-09" db="UniProtKB">
        <authorList>
            <consortium name="Ensembl"/>
        </authorList>
    </citation>
    <scope>IDENTIFICATION</scope>
</reference>
<evidence type="ECO:0000313" key="2">
    <source>
        <dbReference type="Proteomes" id="UP000007875"/>
    </source>
</evidence>